<dbReference type="PANTHER" id="PTHR24559">
    <property type="entry name" value="TRANSPOSON TY3-I GAG-POL POLYPROTEIN"/>
    <property type="match status" value="1"/>
</dbReference>
<dbReference type="InterPro" id="IPR021109">
    <property type="entry name" value="Peptidase_aspartic_dom_sf"/>
</dbReference>
<dbReference type="InterPro" id="IPR053134">
    <property type="entry name" value="RNA-dir_DNA_polymerase"/>
</dbReference>
<evidence type="ECO:0008006" key="2">
    <source>
        <dbReference type="Google" id="ProtNLM"/>
    </source>
</evidence>
<dbReference type="Pfam" id="PF08284">
    <property type="entry name" value="RVP_2"/>
    <property type="match status" value="1"/>
</dbReference>
<sequence>RAFMLGAEEARQDSNIVTGMFTLNDHFATTLFDSGADYSFVSTTFKPLLGIKPSKLGFRYEIEIVSEQLVEINKSNHKAKIICHEKQVRIPLPGSKVLRVLGERPKGKVRPLMSTKANDKKQGKIVVVRDFPEFFSKIDLKSGYHQLRVHDDDISKTAFRTRYGHFEFTVMPFDDILIYSKTQEEHVEHLSQKELNMRQRRWIELFSDYDYEIRYHLAQKEAVDESAILQKGLDEMIE</sequence>
<proteinExistence type="predicted"/>
<dbReference type="EMBL" id="BKCJ010454609">
    <property type="protein sequence ID" value="GFA60988.1"/>
    <property type="molecule type" value="Genomic_DNA"/>
</dbReference>
<accession>A0A699JVT1</accession>
<organism evidence="1">
    <name type="scientific">Tanacetum cinerariifolium</name>
    <name type="common">Dalmatian daisy</name>
    <name type="synonym">Chrysanthemum cinerariifolium</name>
    <dbReference type="NCBI Taxonomy" id="118510"/>
    <lineage>
        <taxon>Eukaryota</taxon>
        <taxon>Viridiplantae</taxon>
        <taxon>Streptophyta</taxon>
        <taxon>Embryophyta</taxon>
        <taxon>Tracheophyta</taxon>
        <taxon>Spermatophyta</taxon>
        <taxon>Magnoliopsida</taxon>
        <taxon>eudicotyledons</taxon>
        <taxon>Gunneridae</taxon>
        <taxon>Pentapetalae</taxon>
        <taxon>asterids</taxon>
        <taxon>campanulids</taxon>
        <taxon>Asterales</taxon>
        <taxon>Asteraceae</taxon>
        <taxon>Asteroideae</taxon>
        <taxon>Anthemideae</taxon>
        <taxon>Anthemidinae</taxon>
        <taxon>Tanacetum</taxon>
    </lineage>
</organism>
<protein>
    <recommendedName>
        <fullName evidence="2">Reverse transcriptase domain-containing protein</fullName>
    </recommendedName>
</protein>
<gene>
    <name evidence="1" type="ORF">Tci_632960</name>
</gene>
<dbReference type="InterPro" id="IPR043502">
    <property type="entry name" value="DNA/RNA_pol_sf"/>
</dbReference>
<comment type="caution">
    <text evidence="1">The sequence shown here is derived from an EMBL/GenBank/DDBJ whole genome shotgun (WGS) entry which is preliminary data.</text>
</comment>
<dbReference type="SUPFAM" id="SSF56672">
    <property type="entry name" value="DNA/RNA polymerases"/>
    <property type="match status" value="1"/>
</dbReference>
<dbReference type="Gene3D" id="3.30.70.270">
    <property type="match status" value="1"/>
</dbReference>
<evidence type="ECO:0000313" key="1">
    <source>
        <dbReference type="EMBL" id="GFA60988.1"/>
    </source>
</evidence>
<feature type="non-terminal residue" evidence="1">
    <location>
        <position position="1"/>
    </location>
</feature>
<dbReference type="SUPFAM" id="SSF50630">
    <property type="entry name" value="Acid proteases"/>
    <property type="match status" value="1"/>
</dbReference>
<reference evidence="1" key="1">
    <citation type="journal article" date="2019" name="Sci. Rep.">
        <title>Draft genome of Tanacetum cinerariifolium, the natural source of mosquito coil.</title>
        <authorList>
            <person name="Yamashiro T."/>
            <person name="Shiraishi A."/>
            <person name="Satake H."/>
            <person name="Nakayama K."/>
        </authorList>
    </citation>
    <scope>NUCLEOTIDE SEQUENCE</scope>
</reference>
<dbReference type="AlphaFoldDB" id="A0A699JVT1"/>
<name>A0A699JVT1_TANCI</name>
<dbReference type="PANTHER" id="PTHR24559:SF444">
    <property type="entry name" value="REVERSE TRANSCRIPTASE DOMAIN-CONTAINING PROTEIN"/>
    <property type="match status" value="1"/>
</dbReference>
<dbReference type="InterPro" id="IPR043128">
    <property type="entry name" value="Rev_trsase/Diguanyl_cyclase"/>
</dbReference>